<proteinExistence type="predicted"/>
<reference evidence="2 3" key="1">
    <citation type="journal article" date="2019" name="Int. J. Syst. Evol. Microbiol.">
        <title>The Global Catalogue of Microorganisms (GCM) 10K type strain sequencing project: providing services to taxonomists for standard genome sequencing and annotation.</title>
        <authorList>
            <consortium name="The Broad Institute Genomics Platform"/>
            <consortium name="The Broad Institute Genome Sequencing Center for Infectious Disease"/>
            <person name="Wu L."/>
            <person name="Ma J."/>
        </authorList>
    </citation>
    <scope>NUCLEOTIDE SEQUENCE [LARGE SCALE GENOMIC DNA]</scope>
    <source>
        <strain evidence="2 3">JCM 13249</strain>
    </source>
</reference>
<feature type="compositionally biased region" description="Basic and acidic residues" evidence="1">
    <location>
        <begin position="16"/>
        <end position="26"/>
    </location>
</feature>
<comment type="caution">
    <text evidence="2">The sequence shown here is derived from an EMBL/GenBank/DDBJ whole genome shotgun (WGS) entry which is preliminary data.</text>
</comment>
<keyword evidence="3" id="KW-1185">Reference proteome</keyword>
<evidence type="ECO:0000256" key="1">
    <source>
        <dbReference type="SAM" id="MobiDB-lite"/>
    </source>
</evidence>
<feature type="region of interest" description="Disordered" evidence="1">
    <location>
        <begin position="1"/>
        <end position="29"/>
    </location>
</feature>
<evidence type="ECO:0000313" key="2">
    <source>
        <dbReference type="EMBL" id="GAA1761068.1"/>
    </source>
</evidence>
<protein>
    <submittedName>
        <fullName evidence="2">Uncharacterized protein</fullName>
    </submittedName>
</protein>
<name>A0ABN2KNI3_9ACTN</name>
<gene>
    <name evidence="2" type="ORF">GCM10009681_35310</name>
</gene>
<organism evidence="2 3">
    <name type="scientific">Luedemannella helvata</name>
    <dbReference type="NCBI Taxonomy" id="349315"/>
    <lineage>
        <taxon>Bacteria</taxon>
        <taxon>Bacillati</taxon>
        <taxon>Actinomycetota</taxon>
        <taxon>Actinomycetes</taxon>
        <taxon>Micromonosporales</taxon>
        <taxon>Micromonosporaceae</taxon>
        <taxon>Luedemannella</taxon>
    </lineage>
</organism>
<dbReference type="Proteomes" id="UP001500655">
    <property type="component" value="Unassembled WGS sequence"/>
</dbReference>
<accession>A0ABN2KNI3</accession>
<dbReference type="EMBL" id="BAAALS010000016">
    <property type="protein sequence ID" value="GAA1761068.1"/>
    <property type="molecule type" value="Genomic_DNA"/>
</dbReference>
<sequence length="74" mass="8258">MKAALRGGRPTPPGAKEARRSVDRRANAPRTTVTMGSAWCADNRADLVFLLPWLNWIKAWFKRAPGKGQAPRAW</sequence>
<evidence type="ECO:0000313" key="3">
    <source>
        <dbReference type="Proteomes" id="UP001500655"/>
    </source>
</evidence>